<protein>
    <submittedName>
        <fullName evidence="6">Uncharacterized protein</fullName>
    </submittedName>
</protein>
<gene>
    <name evidence="6" type="ORF">KIW84_040116</name>
</gene>
<reference evidence="6 7" key="1">
    <citation type="journal article" date="2022" name="Nat. Genet.">
        <title>Improved pea reference genome and pan-genome highlight genomic features and evolutionary characteristics.</title>
        <authorList>
            <person name="Yang T."/>
            <person name="Liu R."/>
            <person name="Luo Y."/>
            <person name="Hu S."/>
            <person name="Wang D."/>
            <person name="Wang C."/>
            <person name="Pandey M.K."/>
            <person name="Ge S."/>
            <person name="Xu Q."/>
            <person name="Li N."/>
            <person name="Li G."/>
            <person name="Huang Y."/>
            <person name="Saxena R.K."/>
            <person name="Ji Y."/>
            <person name="Li M."/>
            <person name="Yan X."/>
            <person name="He Y."/>
            <person name="Liu Y."/>
            <person name="Wang X."/>
            <person name="Xiang C."/>
            <person name="Varshney R.K."/>
            <person name="Ding H."/>
            <person name="Gao S."/>
            <person name="Zong X."/>
        </authorList>
    </citation>
    <scope>NUCLEOTIDE SEQUENCE [LARGE SCALE GENOMIC DNA]</scope>
    <source>
        <strain evidence="6 7">cv. Zhongwan 6</strain>
    </source>
</reference>
<evidence type="ECO:0000256" key="1">
    <source>
        <dbReference type="ARBA" id="ARBA00004123"/>
    </source>
</evidence>
<feature type="region of interest" description="Disordered" evidence="5">
    <location>
        <begin position="471"/>
        <end position="517"/>
    </location>
</feature>
<comment type="subcellular location">
    <subcellularLocation>
        <location evidence="1">Nucleus</location>
    </subcellularLocation>
</comment>
<dbReference type="InterPro" id="IPR010301">
    <property type="entry name" value="RRP1"/>
</dbReference>
<dbReference type="GO" id="GO:0006364">
    <property type="term" value="P:rRNA processing"/>
    <property type="evidence" value="ECO:0007669"/>
    <property type="project" value="UniProtKB-KW"/>
</dbReference>
<dbReference type="Proteomes" id="UP001058974">
    <property type="component" value="Chromosome 4"/>
</dbReference>
<sequence>MANNASSELGRSIIKQLAISQKSSREKALRLLLKSWLPSQSQPLPDEDAKKLWKGLFYCVWHSDKPLVQAELIDRLSSLLLILHPSFSVQYFSTFFITMRREWSGIDALRLDKFYLLIRRFVSKTFSLINTNSWDLEFVKVIMNCLDDATFGSKDKLLQGNGVNYHVASIFLDELTPFLPVKEDVLEVLFKPFFTVMGKLPDKVLLGKIKSGLFDVLLRNGKRLLEVKKSGEEGGDGNVDVVNLGTIALAMGFGSKLFELASAPDCVQGNRKVLFELHREFLKLEKDAVISGFEFSIPDSVARNEEEVPVVEVDADVVLNGKALKKCKKDKEESVDKVKKEKKSKKKKKKDKDSAESGDKNVPTENGGKLIVEEVDNELVLTETVISNLQKQFEKVAAEAGLDDGDASLCVTPRATETVSKKRKRSKSSKGKISQDLELNGGDAEDSAVGKSVEKSLKRVRFSMKNNLVWKPHSPLPPQSLRIPPSVTPRGSALKKGVPPGPIREMSSQTKKVKLKKVRRTIIGTPSVKRLRKLRALSV</sequence>
<feature type="compositionally biased region" description="Basic residues" evidence="5">
    <location>
        <begin position="421"/>
        <end position="430"/>
    </location>
</feature>
<comment type="similarity">
    <text evidence="2">Belongs to the RRP1 family.</text>
</comment>
<evidence type="ECO:0000313" key="6">
    <source>
        <dbReference type="EMBL" id="KAI5414495.1"/>
    </source>
</evidence>
<dbReference type="Gramene" id="PSAT_LOCUS18961_t1">
    <property type="protein sequence ID" value="CAL5199583.1"/>
    <property type="gene ID" value="PSAT_LOCUS18961"/>
</dbReference>
<feature type="compositionally biased region" description="Basic residues" evidence="5">
    <location>
        <begin position="340"/>
        <end position="350"/>
    </location>
</feature>
<evidence type="ECO:0000256" key="2">
    <source>
        <dbReference type="ARBA" id="ARBA00006374"/>
    </source>
</evidence>
<feature type="region of interest" description="Disordered" evidence="5">
    <location>
        <begin position="416"/>
        <end position="450"/>
    </location>
</feature>
<dbReference type="AlphaFoldDB" id="A0A9D4X7R8"/>
<dbReference type="PANTHER" id="PTHR13026">
    <property type="entry name" value="NNP-1 PROTEIN NOVEL NUCLEAR PROTEIN 1 NOP52"/>
    <property type="match status" value="1"/>
</dbReference>
<evidence type="ECO:0000256" key="3">
    <source>
        <dbReference type="ARBA" id="ARBA00022552"/>
    </source>
</evidence>
<name>A0A9D4X7R8_PEA</name>
<evidence type="ECO:0000256" key="5">
    <source>
        <dbReference type="SAM" id="MobiDB-lite"/>
    </source>
</evidence>
<feature type="region of interest" description="Disordered" evidence="5">
    <location>
        <begin position="335"/>
        <end position="368"/>
    </location>
</feature>
<keyword evidence="7" id="KW-1185">Reference proteome</keyword>
<comment type="caution">
    <text evidence="6">The sequence shown here is derived from an EMBL/GenBank/DDBJ whole genome shotgun (WGS) entry which is preliminary data.</text>
</comment>
<dbReference type="Gramene" id="Psat04G0011600-T1">
    <property type="protein sequence ID" value="KAI5414495.1"/>
    <property type="gene ID" value="KIW84_040116"/>
</dbReference>
<proteinExistence type="inferred from homology"/>
<evidence type="ECO:0000313" key="7">
    <source>
        <dbReference type="Proteomes" id="UP001058974"/>
    </source>
</evidence>
<dbReference type="EMBL" id="JAMSHJ010000004">
    <property type="protein sequence ID" value="KAI5414495.1"/>
    <property type="molecule type" value="Genomic_DNA"/>
</dbReference>
<keyword evidence="4" id="KW-0539">Nucleus</keyword>
<evidence type="ECO:0000256" key="4">
    <source>
        <dbReference type="ARBA" id="ARBA00023242"/>
    </source>
</evidence>
<dbReference type="PANTHER" id="PTHR13026:SF0">
    <property type="entry name" value="RIBOSOMAL RNA PROCESSING 1B"/>
    <property type="match status" value="1"/>
</dbReference>
<dbReference type="GO" id="GO:0005634">
    <property type="term" value="C:nucleus"/>
    <property type="evidence" value="ECO:0007669"/>
    <property type="project" value="UniProtKB-SubCell"/>
</dbReference>
<keyword evidence="3" id="KW-0698">rRNA processing</keyword>
<dbReference type="GO" id="GO:0030688">
    <property type="term" value="C:preribosome, small subunit precursor"/>
    <property type="evidence" value="ECO:0007669"/>
    <property type="project" value="InterPro"/>
</dbReference>
<dbReference type="Pfam" id="PF05997">
    <property type="entry name" value="Nop52"/>
    <property type="match status" value="1"/>
</dbReference>
<organism evidence="6 7">
    <name type="scientific">Pisum sativum</name>
    <name type="common">Garden pea</name>
    <name type="synonym">Lathyrus oleraceus</name>
    <dbReference type="NCBI Taxonomy" id="3888"/>
    <lineage>
        <taxon>Eukaryota</taxon>
        <taxon>Viridiplantae</taxon>
        <taxon>Streptophyta</taxon>
        <taxon>Embryophyta</taxon>
        <taxon>Tracheophyta</taxon>
        <taxon>Spermatophyta</taxon>
        <taxon>Magnoliopsida</taxon>
        <taxon>eudicotyledons</taxon>
        <taxon>Gunneridae</taxon>
        <taxon>Pentapetalae</taxon>
        <taxon>rosids</taxon>
        <taxon>fabids</taxon>
        <taxon>Fabales</taxon>
        <taxon>Fabaceae</taxon>
        <taxon>Papilionoideae</taxon>
        <taxon>50 kb inversion clade</taxon>
        <taxon>NPAAA clade</taxon>
        <taxon>Hologalegina</taxon>
        <taxon>IRL clade</taxon>
        <taxon>Fabeae</taxon>
        <taxon>Lathyrus</taxon>
    </lineage>
</organism>
<accession>A0A9D4X7R8</accession>
<dbReference type="OrthoDB" id="2019504at2759"/>